<dbReference type="PANTHER" id="PTHR45436:SF5">
    <property type="entry name" value="SENSOR HISTIDINE KINASE TRCS"/>
    <property type="match status" value="1"/>
</dbReference>
<reference evidence="9 10" key="1">
    <citation type="submission" date="2024-09" db="EMBL/GenBank/DDBJ databases">
        <authorList>
            <person name="Sun Q."/>
            <person name="Mori K."/>
        </authorList>
    </citation>
    <scope>NUCLEOTIDE SEQUENCE [LARGE SCALE GENOMIC DNA]</scope>
    <source>
        <strain evidence="9 10">TBRC 0563</strain>
    </source>
</reference>
<evidence type="ECO:0000313" key="9">
    <source>
        <dbReference type="EMBL" id="MFB9839290.1"/>
    </source>
</evidence>
<dbReference type="EMBL" id="JBHLZP010000680">
    <property type="protein sequence ID" value="MFB9839290.1"/>
    <property type="molecule type" value="Genomic_DNA"/>
</dbReference>
<dbReference type="RefSeq" id="WP_378212371.1">
    <property type="nucleotide sequence ID" value="NZ_JBHLZP010000680.1"/>
</dbReference>
<evidence type="ECO:0000256" key="6">
    <source>
        <dbReference type="SAM" id="MobiDB-lite"/>
    </source>
</evidence>
<evidence type="ECO:0000256" key="2">
    <source>
        <dbReference type="ARBA" id="ARBA00012438"/>
    </source>
</evidence>
<gene>
    <name evidence="9" type="ORF">ACFFNX_44820</name>
</gene>
<dbReference type="InterPro" id="IPR013587">
    <property type="entry name" value="Nitrate/nitrite_sensing"/>
</dbReference>
<evidence type="ECO:0000256" key="5">
    <source>
        <dbReference type="ARBA" id="ARBA00022777"/>
    </source>
</evidence>
<evidence type="ECO:0000256" key="7">
    <source>
        <dbReference type="SAM" id="Phobius"/>
    </source>
</evidence>
<dbReference type="SUPFAM" id="SSF55874">
    <property type="entry name" value="ATPase domain of HSP90 chaperone/DNA topoisomerase II/histidine kinase"/>
    <property type="match status" value="1"/>
</dbReference>
<keyword evidence="7" id="KW-1133">Transmembrane helix</keyword>
<dbReference type="Proteomes" id="UP001589627">
    <property type="component" value="Unassembled WGS sequence"/>
</dbReference>
<evidence type="ECO:0000259" key="8">
    <source>
        <dbReference type="SMART" id="SM00387"/>
    </source>
</evidence>
<dbReference type="InterPro" id="IPR003594">
    <property type="entry name" value="HATPase_dom"/>
</dbReference>
<feature type="transmembrane region" description="Helical" evidence="7">
    <location>
        <begin position="312"/>
        <end position="337"/>
    </location>
</feature>
<proteinExistence type="predicted"/>
<evidence type="ECO:0000256" key="3">
    <source>
        <dbReference type="ARBA" id="ARBA00022553"/>
    </source>
</evidence>
<evidence type="ECO:0000256" key="4">
    <source>
        <dbReference type="ARBA" id="ARBA00022679"/>
    </source>
</evidence>
<name>A0ABV5YW24_9ACTN</name>
<dbReference type="Gene3D" id="3.30.565.10">
    <property type="entry name" value="Histidine kinase-like ATPase, C-terminal domain"/>
    <property type="match status" value="1"/>
</dbReference>
<keyword evidence="4" id="KW-0808">Transferase</keyword>
<keyword evidence="10" id="KW-1185">Reference proteome</keyword>
<dbReference type="InterPro" id="IPR036890">
    <property type="entry name" value="HATPase_C_sf"/>
</dbReference>
<dbReference type="InterPro" id="IPR050428">
    <property type="entry name" value="TCS_sensor_his_kinase"/>
</dbReference>
<dbReference type="PANTHER" id="PTHR45436">
    <property type="entry name" value="SENSOR HISTIDINE KINASE YKOH"/>
    <property type="match status" value="1"/>
</dbReference>
<dbReference type="Pfam" id="PF08376">
    <property type="entry name" value="NIT"/>
    <property type="match status" value="1"/>
</dbReference>
<keyword evidence="7" id="KW-0472">Membrane</keyword>
<organism evidence="9 10">
    <name type="scientific">Actinoallomurus acaciae</name>
    <dbReference type="NCBI Taxonomy" id="502577"/>
    <lineage>
        <taxon>Bacteria</taxon>
        <taxon>Bacillati</taxon>
        <taxon>Actinomycetota</taxon>
        <taxon>Actinomycetes</taxon>
        <taxon>Streptosporangiales</taxon>
        <taxon>Thermomonosporaceae</taxon>
        <taxon>Actinoallomurus</taxon>
    </lineage>
</organism>
<keyword evidence="5" id="KW-0418">Kinase</keyword>
<dbReference type="EC" id="2.7.13.3" evidence="2"/>
<keyword evidence="3" id="KW-0597">Phosphoprotein</keyword>
<dbReference type="Pfam" id="PF02518">
    <property type="entry name" value="HATPase_c"/>
    <property type="match status" value="1"/>
</dbReference>
<keyword evidence="7" id="KW-0812">Transmembrane</keyword>
<comment type="caution">
    <text evidence="9">The sequence shown here is derived from an EMBL/GenBank/DDBJ whole genome shotgun (WGS) entry which is preliminary data.</text>
</comment>
<evidence type="ECO:0000313" key="10">
    <source>
        <dbReference type="Proteomes" id="UP001589627"/>
    </source>
</evidence>
<feature type="non-terminal residue" evidence="9">
    <location>
        <position position="675"/>
    </location>
</feature>
<feature type="region of interest" description="Disordered" evidence="6">
    <location>
        <begin position="640"/>
        <end position="675"/>
    </location>
</feature>
<protein>
    <recommendedName>
        <fullName evidence="2">histidine kinase</fullName>
        <ecNumber evidence="2">2.7.13.3</ecNumber>
    </recommendedName>
</protein>
<comment type="catalytic activity">
    <reaction evidence="1">
        <text>ATP + protein L-histidine = ADP + protein N-phospho-L-histidine.</text>
        <dbReference type="EC" id="2.7.13.3"/>
    </reaction>
</comment>
<sequence length="675" mass="72257">MASSKHSARSLRLRLLALLLVPLLSLAVLWAFAAYLTTRDALGKYEASTTYEKVAVPGTALATALEQERLSAAVLVSTTGGGERGGVTTARASTDAAQAAFRRSALSGDARRAMNGTTRQRLGGLLTQLDGLAGVRAKVDAGSVDAVGVINDYDAVVDAVLHLFGGMVLINDPDIYRQGTALISVSTAGDFMMRENALVTAALATRAKRFTGAEYAMFTRNAANGRYLFDSAMAEVGPSLRGPLQELAGSAELGTLRSLEDAIVADGARASLAPRERDWRATVTPLTATWTQTADRTGAILTDETKPIGDRIMFMLFAAAGFGLLAVVCSIVVSVLFGRSLARELTGLQRAALDLAEERLPRVIRRLRAGEKVDVEAEVPPVRAGRSREVVMVAEALTTLQRTAVQAAIVEARLRQGINQVFLNLAWRSQSLLHRQLTMLDTMERQASDPDALEGLFALDHLTTRMRRHAEGLVILSGAAPARGWHNPVAVRDILRAAIAEVEDYTRVVVEAAAPAALDGSVVADITHLLAELIENATVFSPPPTQVHVRGELAVRGYAVEIEDRGIGMNEAELADANHRLAYPPEFDLADSDRLGLFIVGRLAERHGIEVRLTASPYGGARSVVLIPLDFIAGDDGSDYEQAWHDEPSDDAAWPATPPWRPRGRAMPPLPAAAG</sequence>
<dbReference type="SMART" id="SM00387">
    <property type="entry name" value="HATPase_c"/>
    <property type="match status" value="1"/>
</dbReference>
<feature type="domain" description="Histidine kinase/HSP90-like ATPase" evidence="8">
    <location>
        <begin position="521"/>
        <end position="631"/>
    </location>
</feature>
<evidence type="ECO:0000256" key="1">
    <source>
        <dbReference type="ARBA" id="ARBA00000085"/>
    </source>
</evidence>
<accession>A0ABV5YW24</accession>